<dbReference type="Proteomes" id="UP001600888">
    <property type="component" value="Unassembled WGS sequence"/>
</dbReference>
<comment type="caution">
    <text evidence="4">The sequence shown here is derived from an EMBL/GenBank/DDBJ whole genome shotgun (WGS) entry which is preliminary data.</text>
</comment>
<evidence type="ECO:0000313" key="5">
    <source>
        <dbReference type="Proteomes" id="UP001600888"/>
    </source>
</evidence>
<dbReference type="InterPro" id="IPR017441">
    <property type="entry name" value="Protein_kinase_ATP_BS"/>
</dbReference>
<evidence type="ECO:0000313" key="4">
    <source>
        <dbReference type="EMBL" id="KAL2290294.1"/>
    </source>
</evidence>
<gene>
    <name evidence="4" type="ORF">FJTKL_00738</name>
</gene>
<dbReference type="EMBL" id="JBAWTH010000010">
    <property type="protein sequence ID" value="KAL2290294.1"/>
    <property type="molecule type" value="Genomic_DNA"/>
</dbReference>
<feature type="binding site" evidence="1">
    <location>
        <position position="180"/>
    </location>
    <ligand>
        <name>ATP</name>
        <dbReference type="ChEBI" id="CHEBI:30616"/>
    </ligand>
</feature>
<evidence type="ECO:0000256" key="2">
    <source>
        <dbReference type="SAM" id="MobiDB-lite"/>
    </source>
</evidence>
<protein>
    <recommendedName>
        <fullName evidence="3">Protein kinase domain-containing protein</fullName>
    </recommendedName>
</protein>
<sequence length="606" mass="69517">MASAPATPNTPDGQQLPVIPPVAWPPMAPPPPNAQAPLPSADEGRATTKEIQKVRDRFEHYWNGQYEWWREEDRAGRRRAHYTRLQVPKPRPPEPRPNVPQAPPLRVNQQRIRWRQSRREDPRNLRQYVAEVQNGKYQIMNFMRPLGFRLLKILGKGGFGMACLFEMTDVDGKKHKIVVKAGTGRDLQRERTCLRRLAGARHILQQQMLRGLPQPESIEPTPPGVRNIFGGNPPELVQGMFNMSPALLGLEFMKHGDVHNLTRKAGSHPKTWRSQELWLIWHCLFRGCVALAYPDTWSGGRDPLQEDIVLQEERIPLVNGQAANHDGTLVHFDIEPQNVMVGNYDDPNTQTQAHLHNVTPIFKIGDMGIAESFTEEQRRQLWPLLRCRNAGKKHIFTPVRSLRARGVCIERKPYPIQNYKAKAYRKMSAAAKSSNTQEQNTREWDYLDNDSDLRAEPTAGQYNWGTNLYQAALIMYQLILNVHPDEPPQCSLIEITGYPIWTYGGLLVQDKSESTELIDYNLRFCVAACMAHVPEFRPNMTELEESILQNINMDWATKETQLDKKFTIRELLRLPKAQQQCHQMVARLHRAQTKRGHRTGRASVVS</sequence>
<keyword evidence="1" id="KW-0067">ATP-binding</keyword>
<feature type="domain" description="Protein kinase" evidence="3">
    <location>
        <begin position="148"/>
        <end position="548"/>
    </location>
</feature>
<dbReference type="SUPFAM" id="SSF56112">
    <property type="entry name" value="Protein kinase-like (PK-like)"/>
    <property type="match status" value="1"/>
</dbReference>
<accession>A0ABR4F6E9</accession>
<feature type="compositionally biased region" description="Pro residues" evidence="2">
    <location>
        <begin position="18"/>
        <end position="34"/>
    </location>
</feature>
<keyword evidence="5" id="KW-1185">Reference proteome</keyword>
<evidence type="ECO:0000256" key="1">
    <source>
        <dbReference type="PROSITE-ProRule" id="PRU10141"/>
    </source>
</evidence>
<reference evidence="4 5" key="1">
    <citation type="submission" date="2024-03" db="EMBL/GenBank/DDBJ databases">
        <title>A high-quality draft genome sequence of Diaporthe vaccinii, a causative agent of upright dieback and viscid rot disease in cranberry plants.</title>
        <authorList>
            <person name="Sarrasin M."/>
            <person name="Lang B.F."/>
            <person name="Burger G."/>
        </authorList>
    </citation>
    <scope>NUCLEOTIDE SEQUENCE [LARGE SCALE GENOMIC DNA]</scope>
    <source>
        <strain evidence="4 5">IS7</strain>
    </source>
</reference>
<evidence type="ECO:0000259" key="3">
    <source>
        <dbReference type="PROSITE" id="PS50011"/>
    </source>
</evidence>
<dbReference type="Gene3D" id="1.10.510.10">
    <property type="entry name" value="Transferase(Phosphotransferase) domain 1"/>
    <property type="match status" value="1"/>
</dbReference>
<name>A0ABR4F6E9_9PEZI</name>
<feature type="compositionally biased region" description="Polar residues" evidence="2">
    <location>
        <begin position="1"/>
        <end position="13"/>
    </location>
</feature>
<feature type="region of interest" description="Disordered" evidence="2">
    <location>
        <begin position="83"/>
        <end position="106"/>
    </location>
</feature>
<dbReference type="InterPro" id="IPR011009">
    <property type="entry name" value="Kinase-like_dom_sf"/>
</dbReference>
<keyword evidence="1" id="KW-0547">Nucleotide-binding</keyword>
<proteinExistence type="predicted"/>
<dbReference type="PROSITE" id="PS50011">
    <property type="entry name" value="PROTEIN_KINASE_DOM"/>
    <property type="match status" value="1"/>
</dbReference>
<dbReference type="PROSITE" id="PS00107">
    <property type="entry name" value="PROTEIN_KINASE_ATP"/>
    <property type="match status" value="1"/>
</dbReference>
<dbReference type="InterPro" id="IPR000719">
    <property type="entry name" value="Prot_kinase_dom"/>
</dbReference>
<organism evidence="4 5">
    <name type="scientific">Diaporthe vaccinii</name>
    <dbReference type="NCBI Taxonomy" id="105482"/>
    <lineage>
        <taxon>Eukaryota</taxon>
        <taxon>Fungi</taxon>
        <taxon>Dikarya</taxon>
        <taxon>Ascomycota</taxon>
        <taxon>Pezizomycotina</taxon>
        <taxon>Sordariomycetes</taxon>
        <taxon>Sordariomycetidae</taxon>
        <taxon>Diaporthales</taxon>
        <taxon>Diaporthaceae</taxon>
        <taxon>Diaporthe</taxon>
        <taxon>Diaporthe eres species complex</taxon>
    </lineage>
</organism>
<feature type="region of interest" description="Disordered" evidence="2">
    <location>
        <begin position="1"/>
        <end position="47"/>
    </location>
</feature>